<dbReference type="Proteomes" id="UP000013270">
    <property type="component" value="Unassembled WGS sequence"/>
</dbReference>
<feature type="transmembrane region" description="Helical" evidence="2">
    <location>
        <begin position="54"/>
        <end position="72"/>
    </location>
</feature>
<keyword evidence="2" id="KW-0812">Transmembrane</keyword>
<accession>N8YSL6</accession>
<name>N8YSL6_ACIBZ</name>
<dbReference type="EMBL" id="APPK01000031">
    <property type="protein sequence ID" value="ENV22255.1"/>
    <property type="molecule type" value="Genomic_DNA"/>
</dbReference>
<evidence type="ECO:0000256" key="2">
    <source>
        <dbReference type="SAM" id="Phobius"/>
    </source>
</evidence>
<evidence type="ECO:0000313" key="3">
    <source>
        <dbReference type="EMBL" id="ENV22255.1"/>
    </source>
</evidence>
<dbReference type="PATRIC" id="fig|1217651.3.peg.1733"/>
<protein>
    <recommendedName>
        <fullName evidence="5">Permease</fullName>
    </recommendedName>
</protein>
<dbReference type="PANTHER" id="PTHR36838">
    <property type="entry name" value="AUXIN EFFLUX CARRIER FAMILY PROTEIN"/>
    <property type="match status" value="1"/>
</dbReference>
<dbReference type="AlphaFoldDB" id="N8YSL6"/>
<proteinExistence type="predicted"/>
<evidence type="ECO:0008006" key="5">
    <source>
        <dbReference type="Google" id="ProtNLM"/>
    </source>
</evidence>
<feature type="transmembrane region" description="Helical" evidence="2">
    <location>
        <begin position="234"/>
        <end position="257"/>
    </location>
</feature>
<dbReference type="RefSeq" id="WP_004830190.1">
    <property type="nucleotide sequence ID" value="NZ_KB849467.1"/>
</dbReference>
<feature type="transmembrane region" description="Helical" evidence="2">
    <location>
        <begin position="27"/>
        <end position="47"/>
    </location>
</feature>
<reference evidence="3 4" key="1">
    <citation type="submission" date="2013-02" db="EMBL/GenBank/DDBJ databases">
        <title>The Genome Sequence of Acinetobacter bereziniae NIPH 3.</title>
        <authorList>
            <consortium name="The Broad Institute Genome Sequencing Platform"/>
            <consortium name="The Broad Institute Genome Sequencing Center for Infectious Disease"/>
            <person name="Cerqueira G."/>
            <person name="Feldgarden M."/>
            <person name="Courvalin P."/>
            <person name="Perichon B."/>
            <person name="Grillot-Courvalin C."/>
            <person name="Clermont D."/>
            <person name="Rocha E."/>
            <person name="Yoon E.-J."/>
            <person name="Nemec A."/>
            <person name="Walker B."/>
            <person name="Young S.K."/>
            <person name="Zeng Q."/>
            <person name="Gargeya S."/>
            <person name="Fitzgerald M."/>
            <person name="Haas B."/>
            <person name="Abouelleil A."/>
            <person name="Alvarado L."/>
            <person name="Arachchi H.M."/>
            <person name="Berlin A.M."/>
            <person name="Chapman S.B."/>
            <person name="Dewar J."/>
            <person name="Goldberg J."/>
            <person name="Griggs A."/>
            <person name="Gujja S."/>
            <person name="Hansen M."/>
            <person name="Howarth C."/>
            <person name="Imamovic A."/>
            <person name="Larimer J."/>
            <person name="McCowan C."/>
            <person name="Murphy C."/>
            <person name="Neiman D."/>
            <person name="Pearson M."/>
            <person name="Priest M."/>
            <person name="Roberts A."/>
            <person name="Saif S."/>
            <person name="Shea T."/>
            <person name="Sisk P."/>
            <person name="Sykes S."/>
            <person name="Wortman J."/>
            <person name="Nusbaum C."/>
            <person name="Birren B."/>
        </authorList>
    </citation>
    <scope>NUCLEOTIDE SEQUENCE [LARGE SCALE GENOMIC DNA]</scope>
    <source>
        <strain evidence="3 4">NIPH 3</strain>
    </source>
</reference>
<sequence>MSLLFPVLSFICGLILANSKLSMNLKTMMSLLLARVFIPIVIIYNMVFYKSGSIALILFAFFSCFILFFVYLKRSKDRLASLCFSYTNMAWLGFPIALAIFGAEHSMVMIPLYIGVSIFGNSWAVTSVSSAPQSKVLLFKKVLQSPPVIALIIAGLLRCFDVQHFQTQQWVDWIYNASKWSMSFTGMCVLGMWLRKTKVHVGDLLISTRLAILKLFCGMILCSLAYFFLPVPQIHDYIGVMFLLFCLPPAANIVALETHYQGTGISAKYIASGTIVSCAVCVLYGVLIHFLSFEFFIFVNLEGFEKPHDFFVRL</sequence>
<dbReference type="PANTHER" id="PTHR36838:SF3">
    <property type="entry name" value="TRANSPORTER AUXIN EFFLUX CARRIER EC FAMILY"/>
    <property type="match status" value="1"/>
</dbReference>
<keyword evidence="2" id="KW-0472">Membrane</keyword>
<evidence type="ECO:0000313" key="4">
    <source>
        <dbReference type="Proteomes" id="UP000013270"/>
    </source>
</evidence>
<gene>
    <name evidence="3" type="ORF">F963_01760</name>
</gene>
<comment type="caution">
    <text evidence="3">The sequence shown here is derived from an EMBL/GenBank/DDBJ whole genome shotgun (WGS) entry which is preliminary data.</text>
</comment>
<evidence type="ECO:0000256" key="1">
    <source>
        <dbReference type="ARBA" id="ARBA00022448"/>
    </source>
</evidence>
<keyword evidence="2" id="KW-1133">Transmembrane helix</keyword>
<feature type="transmembrane region" description="Helical" evidence="2">
    <location>
        <begin position="206"/>
        <end position="228"/>
    </location>
</feature>
<dbReference type="HOGENOM" id="CLU_935769_0_0_6"/>
<feature type="transmembrane region" description="Helical" evidence="2">
    <location>
        <begin position="269"/>
        <end position="291"/>
    </location>
</feature>
<organism evidence="3 4">
    <name type="scientific">Acinetobacter bereziniae NIPH 3</name>
    <dbReference type="NCBI Taxonomy" id="1217651"/>
    <lineage>
        <taxon>Bacteria</taxon>
        <taxon>Pseudomonadati</taxon>
        <taxon>Pseudomonadota</taxon>
        <taxon>Gammaproteobacteria</taxon>
        <taxon>Moraxellales</taxon>
        <taxon>Moraxellaceae</taxon>
        <taxon>Acinetobacter</taxon>
    </lineage>
</organism>
<keyword evidence="1" id="KW-0813">Transport</keyword>